<dbReference type="PANTHER" id="PTHR37451">
    <property type="entry name" value="MARVEL DOMAIN"/>
    <property type="match status" value="1"/>
</dbReference>
<dbReference type="STRING" id="104259.A0A0F7U354"/>
<comment type="subcellular location">
    <subcellularLocation>
        <location evidence="1">Membrane</location>
        <topology evidence="1">Multi-pass membrane protein</topology>
    </subcellularLocation>
</comment>
<feature type="transmembrane region" description="Helical" evidence="5">
    <location>
        <begin position="73"/>
        <end position="93"/>
    </location>
</feature>
<feature type="transmembrane region" description="Helical" evidence="5">
    <location>
        <begin position="12"/>
        <end position="35"/>
    </location>
</feature>
<dbReference type="AlphaFoldDB" id="A0A0F7U354"/>
<dbReference type="OrthoDB" id="2117453at2759"/>
<evidence type="ECO:0000256" key="1">
    <source>
        <dbReference type="ARBA" id="ARBA00004141"/>
    </source>
</evidence>
<proteinExistence type="predicted"/>
<dbReference type="GO" id="GO:0016020">
    <property type="term" value="C:membrane"/>
    <property type="evidence" value="ECO:0007669"/>
    <property type="project" value="UniProtKB-SubCell"/>
</dbReference>
<keyword evidence="2 5" id="KW-0812">Transmembrane</keyword>
<feature type="domain" description="MARVEL" evidence="6">
    <location>
        <begin position="7"/>
        <end position="131"/>
    </location>
</feature>
<reference evidence="9" key="2">
    <citation type="journal article" date="2015" name="Genome Announc.">
        <title>Draft genome sequence of the fungus Penicillium brasilianum MG11.</title>
        <authorList>
            <person name="Horn F."/>
            <person name="Linde J."/>
            <person name="Mattern D.J."/>
            <person name="Walther G."/>
            <person name="Guthke R."/>
            <person name="Brakhage A.A."/>
            <person name="Valiante V."/>
        </authorList>
    </citation>
    <scope>NUCLEOTIDE SEQUENCE [LARGE SCALE GENOMIC DNA]</scope>
    <source>
        <strain evidence="9">MG11</strain>
    </source>
</reference>
<keyword evidence="3 5" id="KW-1133">Transmembrane helix</keyword>
<evidence type="ECO:0000256" key="3">
    <source>
        <dbReference type="ARBA" id="ARBA00022989"/>
    </source>
</evidence>
<gene>
    <name evidence="8" type="ORF">PEBR_32757</name>
    <name evidence="7" type="ORF">PMG11_10615</name>
</gene>
<keyword evidence="9" id="KW-1185">Reference proteome</keyword>
<reference evidence="10" key="3">
    <citation type="submission" date="2015-09" db="EMBL/GenBank/DDBJ databases">
        <authorList>
            <person name="Fill T.P."/>
            <person name="Baretta J.F."/>
            <person name="de Almeida L.G."/>
            <person name="Rocha M."/>
            <person name="de Souza D.H."/>
            <person name="Malavazi I."/>
            <person name="Cerdeira L.T."/>
            <person name="Hong H."/>
            <person name="Samborskyy M."/>
            <person name="de Vasconcelos A.T."/>
            <person name="Leadlay P."/>
            <person name="Rodrigues-Filho E."/>
        </authorList>
    </citation>
    <scope>NUCLEOTIDE SEQUENCE [LARGE SCALE GENOMIC DNA]</scope>
    <source>
        <strain evidence="10">LaBioMMi 136</strain>
    </source>
</reference>
<evidence type="ECO:0000313" key="8">
    <source>
        <dbReference type="EMBL" id="OOQ83879.1"/>
    </source>
</evidence>
<dbReference type="EMBL" id="CDHK01000014">
    <property type="protein sequence ID" value="CEJ62105.1"/>
    <property type="molecule type" value="Genomic_DNA"/>
</dbReference>
<feature type="transmembrane region" description="Helical" evidence="5">
    <location>
        <begin position="113"/>
        <end position="133"/>
    </location>
</feature>
<feature type="transmembrane region" description="Helical" evidence="5">
    <location>
        <begin position="41"/>
        <end position="61"/>
    </location>
</feature>
<evidence type="ECO:0000259" key="6">
    <source>
        <dbReference type="Pfam" id="PF01284"/>
    </source>
</evidence>
<evidence type="ECO:0000313" key="9">
    <source>
        <dbReference type="Proteomes" id="UP000042958"/>
    </source>
</evidence>
<name>A0A0F7U354_PENBI</name>
<dbReference type="InterPro" id="IPR008253">
    <property type="entry name" value="Marvel"/>
</dbReference>
<reference evidence="8" key="4">
    <citation type="submission" date="2015-09" db="EMBL/GenBank/DDBJ databases">
        <authorList>
            <person name="Jackson K.R."/>
            <person name="Lunt B.L."/>
            <person name="Fisher J.N.B."/>
            <person name="Gardner A.V."/>
            <person name="Bailey M.E."/>
            <person name="Deus L.M."/>
            <person name="Earl A.S."/>
            <person name="Gibby P.D."/>
            <person name="Hartmann K.A."/>
            <person name="Liu J.E."/>
            <person name="Manci A.M."/>
            <person name="Nielsen D.A."/>
            <person name="Solomon M.B."/>
            <person name="Breakwell D.P."/>
            <person name="Burnett S.H."/>
            <person name="Grose J.H."/>
        </authorList>
    </citation>
    <scope>NUCLEOTIDE SEQUENCE [LARGE SCALE GENOMIC DNA]</scope>
    <source>
        <strain evidence="8">LaBioMMi 136</strain>
    </source>
</reference>
<evidence type="ECO:0000313" key="10">
    <source>
        <dbReference type="Proteomes" id="UP000190744"/>
    </source>
</evidence>
<evidence type="ECO:0000256" key="4">
    <source>
        <dbReference type="ARBA" id="ARBA00023136"/>
    </source>
</evidence>
<sequence>MAMPWIYAVRLVQIVFGLIVVALTAYVISTFSYWWSFSDTVNFLLFLGCWTTFVATPYLLAAPIYFPRLAHRFVIPAVEVITMIFWFAGFIAIGAQLPAPAYCTWSGCRALQAVTVFGAFEWVLFVVTTYFAIIDLKDHRHSGESAQKTQHNAHLGV</sequence>
<dbReference type="EMBL" id="LJBN01000189">
    <property type="protein sequence ID" value="OOQ83879.1"/>
    <property type="molecule type" value="Genomic_DNA"/>
</dbReference>
<reference evidence="7" key="1">
    <citation type="submission" date="2014-11" db="EMBL/GenBank/DDBJ databases">
        <authorList>
            <person name="Zhu J."/>
            <person name="Qi W."/>
            <person name="Song R."/>
        </authorList>
    </citation>
    <scope>NUCLEOTIDE SEQUENCE [LARGE SCALE GENOMIC DNA]</scope>
</reference>
<protein>
    <recommendedName>
        <fullName evidence="6">MARVEL domain-containing protein</fullName>
    </recommendedName>
</protein>
<accession>A0A0F7U354</accession>
<organism evidence="7 9">
    <name type="scientific">Penicillium brasilianum</name>
    <dbReference type="NCBI Taxonomy" id="104259"/>
    <lineage>
        <taxon>Eukaryota</taxon>
        <taxon>Fungi</taxon>
        <taxon>Dikarya</taxon>
        <taxon>Ascomycota</taxon>
        <taxon>Pezizomycotina</taxon>
        <taxon>Eurotiomycetes</taxon>
        <taxon>Eurotiomycetidae</taxon>
        <taxon>Eurotiales</taxon>
        <taxon>Aspergillaceae</taxon>
        <taxon>Penicillium</taxon>
    </lineage>
</organism>
<keyword evidence="4 5" id="KW-0472">Membrane</keyword>
<dbReference type="Proteomes" id="UP000042958">
    <property type="component" value="Unassembled WGS sequence"/>
</dbReference>
<evidence type="ECO:0000313" key="7">
    <source>
        <dbReference type="EMBL" id="CEJ62105.1"/>
    </source>
</evidence>
<dbReference type="Proteomes" id="UP000190744">
    <property type="component" value="Unassembled WGS sequence"/>
</dbReference>
<dbReference type="Pfam" id="PF01284">
    <property type="entry name" value="MARVEL"/>
    <property type="match status" value="1"/>
</dbReference>
<dbReference type="PANTHER" id="PTHR37451:SF1">
    <property type="entry name" value="MARVEL DOMAIN-CONTAINING PROTEIN"/>
    <property type="match status" value="1"/>
</dbReference>
<evidence type="ECO:0000256" key="5">
    <source>
        <dbReference type="SAM" id="Phobius"/>
    </source>
</evidence>
<evidence type="ECO:0000256" key="2">
    <source>
        <dbReference type="ARBA" id="ARBA00022692"/>
    </source>
</evidence>